<name>A0AAD0KWU6_9LACO</name>
<dbReference type="InterPro" id="IPR050763">
    <property type="entry name" value="ABC_transporter_ATP-binding"/>
</dbReference>
<dbReference type="Proteomes" id="UP000250153">
    <property type="component" value="Chromosome"/>
</dbReference>
<dbReference type="RefSeq" id="WP_112286323.1">
    <property type="nucleotide sequence ID" value="NZ_CP023565.1"/>
</dbReference>
<dbReference type="CDD" id="cd03230">
    <property type="entry name" value="ABC_DR_subfamily_A"/>
    <property type="match status" value="1"/>
</dbReference>
<dbReference type="EMBL" id="CP023565">
    <property type="protein sequence ID" value="AWZ37647.1"/>
    <property type="molecule type" value="Genomic_DNA"/>
</dbReference>
<proteinExistence type="predicted"/>
<keyword evidence="3 5" id="KW-0067">ATP-binding</keyword>
<keyword evidence="2" id="KW-0547">Nucleotide-binding</keyword>
<evidence type="ECO:0000313" key="5">
    <source>
        <dbReference type="EMBL" id="AWZ37647.1"/>
    </source>
</evidence>
<dbReference type="GeneID" id="48465745"/>
<dbReference type="Pfam" id="PF00005">
    <property type="entry name" value="ABC_tran"/>
    <property type="match status" value="1"/>
</dbReference>
<evidence type="ECO:0000256" key="3">
    <source>
        <dbReference type="ARBA" id="ARBA00022840"/>
    </source>
</evidence>
<dbReference type="PROSITE" id="PS50893">
    <property type="entry name" value="ABC_TRANSPORTER_2"/>
    <property type="match status" value="1"/>
</dbReference>
<feature type="domain" description="ABC transporter" evidence="4">
    <location>
        <begin position="5"/>
        <end position="225"/>
    </location>
</feature>
<dbReference type="GO" id="GO:0005524">
    <property type="term" value="F:ATP binding"/>
    <property type="evidence" value="ECO:0007669"/>
    <property type="project" value="UniProtKB-KW"/>
</dbReference>
<reference evidence="5 6" key="1">
    <citation type="submission" date="2017-09" db="EMBL/GenBank/DDBJ databases">
        <title>Predominant Lactobacillus spp. isolated from feces of mice subjected to short-term calorie restriction.</title>
        <authorList>
            <person name="Zhang C."/>
            <person name="Zhao L."/>
            <person name="Pan F."/>
        </authorList>
    </citation>
    <scope>NUCLEOTIDE SEQUENCE [LARGE SCALE GENOMIC DNA]</scope>
    <source>
        <strain evidence="5 6">CR147</strain>
    </source>
</reference>
<dbReference type="SMART" id="SM00382">
    <property type="entry name" value="AAA"/>
    <property type="match status" value="1"/>
</dbReference>
<dbReference type="SUPFAM" id="SSF52540">
    <property type="entry name" value="P-loop containing nucleoside triphosphate hydrolases"/>
    <property type="match status" value="1"/>
</dbReference>
<accession>A0AAD0KWU6</accession>
<evidence type="ECO:0000256" key="1">
    <source>
        <dbReference type="ARBA" id="ARBA00022448"/>
    </source>
</evidence>
<organism evidence="5 6">
    <name type="scientific">Ligilactobacillus murinus</name>
    <dbReference type="NCBI Taxonomy" id="1622"/>
    <lineage>
        <taxon>Bacteria</taxon>
        <taxon>Bacillati</taxon>
        <taxon>Bacillota</taxon>
        <taxon>Bacilli</taxon>
        <taxon>Lactobacillales</taxon>
        <taxon>Lactobacillaceae</taxon>
        <taxon>Ligilactobacillus</taxon>
    </lineage>
</organism>
<dbReference type="PANTHER" id="PTHR42711:SF17">
    <property type="entry name" value="ABC TRANSPORTER ATP-BINDING PROTEIN"/>
    <property type="match status" value="1"/>
</dbReference>
<dbReference type="Gene3D" id="3.40.50.300">
    <property type="entry name" value="P-loop containing nucleotide triphosphate hydrolases"/>
    <property type="match status" value="1"/>
</dbReference>
<protein>
    <submittedName>
        <fullName evidence="5">ABC transporter ATP-binding protein</fullName>
    </submittedName>
</protein>
<evidence type="ECO:0000313" key="6">
    <source>
        <dbReference type="Proteomes" id="UP000250153"/>
    </source>
</evidence>
<sequence>MKTVIKVKNVQKTYDKRVILKQVDLEIKKGEIVALLGRNGAGKSTLLNVLLQLVSKDQGEIEILGEKRLKTEAIGVMLQNELTLERTTVKEILELWRSYYPKSKSYAELLTIADLEEKQETFIAKLSGGQRRSLQFALCLAGDPEVIFLDEPTVGMDLKHRQKFWEQIKKLQTAGKTFLITSHYLEELQNVVQRFLILKDGSIAFAGTLQELQQNGQKVTFRFTSVLDKSLFTELPGVLTVKNYAMNYIIQTTEPDELIQELVPYLPAIKNLSIEHDSLNELFLEVTGGTYNVVSK</sequence>
<dbReference type="KEGG" id="lmur:CPS94_01255"/>
<evidence type="ECO:0000259" key="4">
    <source>
        <dbReference type="PROSITE" id="PS50893"/>
    </source>
</evidence>
<evidence type="ECO:0000256" key="2">
    <source>
        <dbReference type="ARBA" id="ARBA00022741"/>
    </source>
</evidence>
<dbReference type="InterPro" id="IPR003439">
    <property type="entry name" value="ABC_transporter-like_ATP-bd"/>
</dbReference>
<dbReference type="GO" id="GO:0016887">
    <property type="term" value="F:ATP hydrolysis activity"/>
    <property type="evidence" value="ECO:0007669"/>
    <property type="project" value="InterPro"/>
</dbReference>
<dbReference type="AlphaFoldDB" id="A0AAD0KWU6"/>
<gene>
    <name evidence="5" type="ORF">CPS94_01255</name>
</gene>
<dbReference type="PANTHER" id="PTHR42711">
    <property type="entry name" value="ABC TRANSPORTER ATP-BINDING PROTEIN"/>
    <property type="match status" value="1"/>
</dbReference>
<dbReference type="InterPro" id="IPR027417">
    <property type="entry name" value="P-loop_NTPase"/>
</dbReference>
<dbReference type="InterPro" id="IPR003593">
    <property type="entry name" value="AAA+_ATPase"/>
</dbReference>
<keyword evidence="1" id="KW-0813">Transport</keyword>